<dbReference type="InterPro" id="IPR016032">
    <property type="entry name" value="Sig_transdc_resp-reg_C-effctor"/>
</dbReference>
<dbReference type="GO" id="GO:0003677">
    <property type="term" value="F:DNA binding"/>
    <property type="evidence" value="ECO:0007669"/>
    <property type="project" value="UniProtKB-KW"/>
</dbReference>
<name>A0A2L1UXH1_9GAMM</name>
<keyword evidence="4" id="KW-0804">Transcription</keyword>
<dbReference type="InterPro" id="IPR036388">
    <property type="entry name" value="WH-like_DNA-bd_sf"/>
</dbReference>
<evidence type="ECO:0000256" key="1">
    <source>
        <dbReference type="ARBA" id="ARBA00023015"/>
    </source>
</evidence>
<proteinExistence type="predicted"/>
<evidence type="ECO:0000256" key="4">
    <source>
        <dbReference type="ARBA" id="ARBA00023163"/>
    </source>
</evidence>
<organism evidence="6 7">
    <name type="scientific">Rahnella sikkimica</name>
    <dbReference type="NCBI Taxonomy" id="1805933"/>
    <lineage>
        <taxon>Bacteria</taxon>
        <taxon>Pseudomonadati</taxon>
        <taxon>Pseudomonadota</taxon>
        <taxon>Gammaproteobacteria</taxon>
        <taxon>Enterobacterales</taxon>
        <taxon>Yersiniaceae</taxon>
        <taxon>Rahnella</taxon>
    </lineage>
</organism>
<dbReference type="RefSeq" id="WP_104924993.1">
    <property type="nucleotide sequence ID" value="NZ_CP019063.1"/>
</dbReference>
<dbReference type="PROSITE" id="PS50043">
    <property type="entry name" value="HTH_LUXR_2"/>
    <property type="match status" value="1"/>
</dbReference>
<dbReference type="OrthoDB" id="9774661at2"/>
<gene>
    <name evidence="6" type="ORF">BV494_22280</name>
</gene>
<keyword evidence="6" id="KW-0614">Plasmid</keyword>
<protein>
    <submittedName>
        <fullName evidence="6">LuxR family transcriptional regulator</fullName>
    </submittedName>
</protein>
<dbReference type="PANTHER" id="PTHR44688:SF16">
    <property type="entry name" value="DNA-BINDING TRANSCRIPTIONAL ACTIVATOR DEVR_DOSR"/>
    <property type="match status" value="1"/>
</dbReference>
<dbReference type="SMART" id="SM00421">
    <property type="entry name" value="HTH_LUXR"/>
    <property type="match status" value="1"/>
</dbReference>
<geneLocation type="plasmid" evidence="6 7">
    <name>unnamed1</name>
</geneLocation>
<dbReference type="GO" id="GO:0006355">
    <property type="term" value="P:regulation of DNA-templated transcription"/>
    <property type="evidence" value="ECO:0007669"/>
    <property type="project" value="InterPro"/>
</dbReference>
<keyword evidence="1" id="KW-0805">Transcription regulation</keyword>
<dbReference type="KEGG" id="rox:BV494_22280"/>
<dbReference type="PROSITE" id="PS00622">
    <property type="entry name" value="HTH_LUXR_1"/>
    <property type="match status" value="1"/>
</dbReference>
<dbReference type="SUPFAM" id="SSF46894">
    <property type="entry name" value="C-terminal effector domain of the bipartite response regulators"/>
    <property type="match status" value="1"/>
</dbReference>
<reference evidence="7" key="1">
    <citation type="submission" date="2017-01" db="EMBL/GenBank/DDBJ databases">
        <title>Genome sequence of Rouxiella sp. ERMR1:05.</title>
        <authorList>
            <person name="Kumar R."/>
            <person name="Singh D."/>
            <person name="Kumar S."/>
        </authorList>
    </citation>
    <scope>NUCLEOTIDE SEQUENCE [LARGE SCALE GENOMIC DNA]</scope>
    <source>
        <strain evidence="7">ERMR1:05</strain>
        <plasmid evidence="7">unnamed1</plasmid>
    </source>
</reference>
<keyword evidence="7" id="KW-1185">Reference proteome</keyword>
<evidence type="ECO:0000313" key="7">
    <source>
        <dbReference type="Proteomes" id="UP000239197"/>
    </source>
</evidence>
<evidence type="ECO:0000259" key="5">
    <source>
        <dbReference type="PROSITE" id="PS50043"/>
    </source>
</evidence>
<evidence type="ECO:0000256" key="3">
    <source>
        <dbReference type="ARBA" id="ARBA00023159"/>
    </source>
</evidence>
<dbReference type="InterPro" id="IPR000792">
    <property type="entry name" value="Tscrpt_reg_LuxR_C"/>
</dbReference>
<dbReference type="Proteomes" id="UP000239197">
    <property type="component" value="Plasmid unnamed1"/>
</dbReference>
<sequence>MHSRVRNDEKIIDTLRDYLERKLVSYGNLKYTYLVINKRNPVDIFVVTSYPDEWADIYKSHNYQHIDPVVLTALKRVSPFAWDENLTVLSDLKSSKIFSLSKKYNIVNGFTFVLHDHMNNLGMLSLIMETGAEKGPENRVAQDMDKLQCLLIKTHEKMLMLNQSAARSSHISPSLSSGDKPIFSPRENEVLHWASMGKTYDEISKIINITTRTVKYHMGNVVKKLGVINAKQAIRLGVELELIKPVLVSQAKT</sequence>
<dbReference type="PRINTS" id="PR00038">
    <property type="entry name" value="HTHLUXR"/>
</dbReference>
<dbReference type="Pfam" id="PF03472">
    <property type="entry name" value="Autoind_bind"/>
    <property type="match status" value="1"/>
</dbReference>
<evidence type="ECO:0000256" key="2">
    <source>
        <dbReference type="ARBA" id="ARBA00023125"/>
    </source>
</evidence>
<dbReference type="InterPro" id="IPR036693">
    <property type="entry name" value="TF_LuxR_autoind-bd_dom_sf"/>
</dbReference>
<feature type="domain" description="HTH luxR-type" evidence="5">
    <location>
        <begin position="176"/>
        <end position="241"/>
    </location>
</feature>
<dbReference type="EMBL" id="CP019063">
    <property type="protein sequence ID" value="AVF37653.1"/>
    <property type="molecule type" value="Genomic_DNA"/>
</dbReference>
<evidence type="ECO:0000313" key="6">
    <source>
        <dbReference type="EMBL" id="AVF37653.1"/>
    </source>
</evidence>
<dbReference type="InterPro" id="IPR005143">
    <property type="entry name" value="TF_LuxR_autoind-bd_dom"/>
</dbReference>
<keyword evidence="3" id="KW-0010">Activator</keyword>
<keyword evidence="2" id="KW-0238">DNA-binding</keyword>
<dbReference type="Gene3D" id="1.10.10.10">
    <property type="entry name" value="Winged helix-like DNA-binding domain superfamily/Winged helix DNA-binding domain"/>
    <property type="match status" value="1"/>
</dbReference>
<dbReference type="Pfam" id="PF00196">
    <property type="entry name" value="GerE"/>
    <property type="match status" value="1"/>
</dbReference>
<dbReference type="AlphaFoldDB" id="A0A2L1UXH1"/>
<dbReference type="CDD" id="cd06170">
    <property type="entry name" value="LuxR_C_like"/>
    <property type="match status" value="1"/>
</dbReference>
<dbReference type="Gene3D" id="3.30.450.80">
    <property type="entry name" value="Transcription factor LuxR-like, autoinducer-binding domain"/>
    <property type="match status" value="1"/>
</dbReference>
<accession>A0A2L1UXH1</accession>
<dbReference type="SUPFAM" id="SSF75516">
    <property type="entry name" value="Pheromone-binding domain of LuxR-like quorum-sensing transcription factors"/>
    <property type="match status" value="1"/>
</dbReference>
<dbReference type="PANTHER" id="PTHR44688">
    <property type="entry name" value="DNA-BINDING TRANSCRIPTIONAL ACTIVATOR DEVR_DOSR"/>
    <property type="match status" value="1"/>
</dbReference>